<evidence type="ECO:0000313" key="2">
    <source>
        <dbReference type="Proteomes" id="UP001163603"/>
    </source>
</evidence>
<evidence type="ECO:0000313" key="1">
    <source>
        <dbReference type="EMBL" id="KAJ0018211.1"/>
    </source>
</evidence>
<proteinExistence type="predicted"/>
<gene>
    <name evidence="1" type="ORF">Pint_11164</name>
</gene>
<sequence>MVDPFGTPRSSKFSGDRFIPKPVGREQGFRALSSLWRQYYRRRNQFPHFCVSDHVSGPDIRCPFTEPRQDLGLQQSQQGEVEDLIDDVSANLVDWGFNGLVAVGLDDSVYCWNPFDGSYSEISPELIGADRGPVRSVRWSLDGTCLAIGLSGGVQFWDLVRFKLIRSLMSHEILRVDSLDWKNAKILTCGTSEGSIVDIDVRVKSSILLGRHEVHRGGVCKLKWCDNEKQLASGGIDKVVHIWDCSKSSSWLHKFDEHKAAVRAICWCPSEHNVLASGGGVDDHCIKFWDTQKGERLDSVDTGSEVCELIWSKHEREVLSSHGSKSNHMTLWKYPFMLKLTELRAHSSRVLYMSQSPDGYSVASAAPHDSVSIWKNLFGTPGSHKVPPRKRKPGTFSDFPLIR</sequence>
<name>A0ACC0XM15_9ROSI</name>
<keyword evidence="2" id="KW-1185">Reference proteome</keyword>
<dbReference type="Proteomes" id="UP001163603">
    <property type="component" value="Chromosome 12"/>
</dbReference>
<accession>A0ACC0XM15</accession>
<reference evidence="2" key="1">
    <citation type="journal article" date="2023" name="G3 (Bethesda)">
        <title>Genome assembly and association tests identify interacting loci associated with vigor, precocity, and sex in interspecific pistachio rootstocks.</title>
        <authorList>
            <person name="Palmer W."/>
            <person name="Jacygrad E."/>
            <person name="Sagayaradj S."/>
            <person name="Cavanaugh K."/>
            <person name="Han R."/>
            <person name="Bertier L."/>
            <person name="Beede B."/>
            <person name="Kafkas S."/>
            <person name="Golino D."/>
            <person name="Preece J."/>
            <person name="Michelmore R."/>
        </authorList>
    </citation>
    <scope>NUCLEOTIDE SEQUENCE [LARGE SCALE GENOMIC DNA]</scope>
</reference>
<comment type="caution">
    <text evidence="1">The sequence shown here is derived from an EMBL/GenBank/DDBJ whole genome shotgun (WGS) entry which is preliminary data.</text>
</comment>
<dbReference type="EMBL" id="CM047747">
    <property type="protein sequence ID" value="KAJ0018211.1"/>
    <property type="molecule type" value="Genomic_DNA"/>
</dbReference>
<organism evidence="1 2">
    <name type="scientific">Pistacia integerrima</name>
    <dbReference type="NCBI Taxonomy" id="434235"/>
    <lineage>
        <taxon>Eukaryota</taxon>
        <taxon>Viridiplantae</taxon>
        <taxon>Streptophyta</taxon>
        <taxon>Embryophyta</taxon>
        <taxon>Tracheophyta</taxon>
        <taxon>Spermatophyta</taxon>
        <taxon>Magnoliopsida</taxon>
        <taxon>eudicotyledons</taxon>
        <taxon>Gunneridae</taxon>
        <taxon>Pentapetalae</taxon>
        <taxon>rosids</taxon>
        <taxon>malvids</taxon>
        <taxon>Sapindales</taxon>
        <taxon>Anacardiaceae</taxon>
        <taxon>Pistacia</taxon>
    </lineage>
</organism>
<protein>
    <submittedName>
        <fullName evidence="1">Uncharacterized protein</fullName>
    </submittedName>
</protein>